<dbReference type="Proteomes" id="UP000014244">
    <property type="component" value="Unassembled WGS sequence"/>
</dbReference>
<evidence type="ECO:0000313" key="2">
    <source>
        <dbReference type="Proteomes" id="UP000014244"/>
    </source>
</evidence>
<dbReference type="EMBL" id="ANKE01000444">
    <property type="protein sequence ID" value="EPC72383.1"/>
    <property type="molecule type" value="Genomic_DNA"/>
</dbReference>
<dbReference type="AlphaFoldDB" id="A0A829H6H1"/>
<gene>
    <name evidence="1" type="ORF">Lpp41_09364</name>
</gene>
<sequence>MAQRPEEITNLLQDALHTQHEVAINTIDRH</sequence>
<reference evidence="1 2" key="1">
    <citation type="journal article" date="2013" name="PLoS ONE">
        <title>Lactobacillus paracasei comparative genomics: towards species pan-genome definition and exploitation of diversity.</title>
        <authorList>
            <person name="Smokvina T."/>
            <person name="Wels M."/>
            <person name="Polka J."/>
            <person name="Chervaux C."/>
            <person name="Brisse S."/>
            <person name="Boekhorst J."/>
            <person name="van Hylckama Vlieg J.E."/>
            <person name="Siezen R.J."/>
        </authorList>
    </citation>
    <scope>NUCLEOTIDE SEQUENCE [LARGE SCALE GENOMIC DNA]</scope>
    <source>
        <strain evidence="1 2">Lpp41</strain>
    </source>
</reference>
<accession>A0A829H6H1</accession>
<feature type="non-terminal residue" evidence="1">
    <location>
        <position position="30"/>
    </location>
</feature>
<organism evidence="1 2">
    <name type="scientific">Lacticaseibacillus paracasei subsp. paracasei Lpp41</name>
    <dbReference type="NCBI Taxonomy" id="1256208"/>
    <lineage>
        <taxon>Bacteria</taxon>
        <taxon>Bacillati</taxon>
        <taxon>Bacillota</taxon>
        <taxon>Bacilli</taxon>
        <taxon>Lactobacillales</taxon>
        <taxon>Lactobacillaceae</taxon>
        <taxon>Lacticaseibacillus</taxon>
    </lineage>
</organism>
<proteinExistence type="predicted"/>
<comment type="caution">
    <text evidence="1">The sequence shown here is derived from an EMBL/GenBank/DDBJ whole genome shotgun (WGS) entry which is preliminary data.</text>
</comment>
<protein>
    <submittedName>
        <fullName evidence="1">Uncharacterized protein</fullName>
    </submittedName>
</protein>
<evidence type="ECO:0000313" key="1">
    <source>
        <dbReference type="EMBL" id="EPC72383.1"/>
    </source>
</evidence>
<name>A0A829H6H1_LACPA</name>